<evidence type="ECO:0000313" key="3">
    <source>
        <dbReference type="Proteomes" id="UP000323166"/>
    </source>
</evidence>
<keyword evidence="3" id="KW-1185">Reference proteome</keyword>
<sequence length="236" mass="27133">MILDKDYVPVISGKDMDREAAKFLLKYCPRALVEPMPVPVEEIAELEMNLDIDYVHIAEDGSTLGMMIFTGGNVQLYHQETGRYTWQHYEAGTMLVESSLTEAGNRGRERFTIAHEMVHWDRHRIRFLMLSPRNGQLAGACRCPRERVCRPRTPEEWMEWQADNLAAAILMPAEMFKRKALEFRAMYDAGDLFDGCSFSEILGEDITRQAIINDLAQFFQVSRQAAQIRGVRLKVL</sequence>
<evidence type="ECO:0000259" key="1">
    <source>
        <dbReference type="Pfam" id="PF06114"/>
    </source>
</evidence>
<accession>A0A5S4ZMZ5</accession>
<feature type="domain" description="IrrE N-terminal-like" evidence="1">
    <location>
        <begin position="152"/>
        <end position="229"/>
    </location>
</feature>
<dbReference type="Proteomes" id="UP000323166">
    <property type="component" value="Unassembled WGS sequence"/>
</dbReference>
<reference evidence="2 3" key="1">
    <citation type="submission" date="2019-07" db="EMBL/GenBank/DDBJ databases">
        <title>Genomic Encyclopedia of Type Strains, Phase I: the one thousand microbial genomes (KMG-I) project.</title>
        <authorList>
            <person name="Kyrpides N."/>
        </authorList>
    </citation>
    <scope>NUCLEOTIDE SEQUENCE [LARGE SCALE GENOMIC DNA]</scope>
    <source>
        <strain evidence="2 3">DSM 6562</strain>
    </source>
</reference>
<gene>
    <name evidence="2" type="ORF">LX24_02921</name>
</gene>
<comment type="caution">
    <text evidence="2">The sequence shown here is derived from an EMBL/GenBank/DDBJ whole genome shotgun (WGS) entry which is preliminary data.</text>
</comment>
<dbReference type="RefSeq" id="WP_166512833.1">
    <property type="nucleotide sequence ID" value="NZ_VNHM01000029.1"/>
</dbReference>
<name>A0A5S4ZMZ5_9FIRM</name>
<proteinExistence type="predicted"/>
<dbReference type="InterPro" id="IPR010359">
    <property type="entry name" value="IrrE_HExxH"/>
</dbReference>
<organism evidence="2 3">
    <name type="scientific">Desulfallas thermosapovorans DSM 6562</name>
    <dbReference type="NCBI Taxonomy" id="1121431"/>
    <lineage>
        <taxon>Bacteria</taxon>
        <taxon>Bacillati</taxon>
        <taxon>Bacillota</taxon>
        <taxon>Clostridia</taxon>
        <taxon>Eubacteriales</taxon>
        <taxon>Desulfallaceae</taxon>
        <taxon>Desulfallas</taxon>
    </lineage>
</organism>
<dbReference type="Pfam" id="PF06114">
    <property type="entry name" value="Peptidase_M78"/>
    <property type="match status" value="1"/>
</dbReference>
<dbReference type="AlphaFoldDB" id="A0A5S4ZMZ5"/>
<dbReference type="EMBL" id="VNHM01000029">
    <property type="protein sequence ID" value="TYO92292.1"/>
    <property type="molecule type" value="Genomic_DNA"/>
</dbReference>
<protein>
    <submittedName>
        <fullName evidence="2">Uncharacterized protein DUF955</fullName>
    </submittedName>
</protein>
<dbReference type="Gene3D" id="1.10.10.2910">
    <property type="match status" value="1"/>
</dbReference>
<evidence type="ECO:0000313" key="2">
    <source>
        <dbReference type="EMBL" id="TYO92292.1"/>
    </source>
</evidence>